<dbReference type="SUPFAM" id="SSF55550">
    <property type="entry name" value="SH2 domain"/>
    <property type="match status" value="1"/>
</dbReference>
<dbReference type="Gene3D" id="3.30.505.10">
    <property type="entry name" value="SH2 domain"/>
    <property type="match status" value="1"/>
</dbReference>
<keyword evidence="1" id="KW-0727">SH2 domain</keyword>
<evidence type="ECO:0000313" key="4">
    <source>
        <dbReference type="Proteomes" id="UP001318040"/>
    </source>
</evidence>
<dbReference type="InterPro" id="IPR000980">
    <property type="entry name" value="SH2"/>
</dbReference>
<sequence>MRPFEDALKQQGVSPPLPDRGGGSPTPPGSSSPPPPPATASSSMEEALRRERWYHGKMSRHDAEQLLQEDGDFLVRESMTSRGQYVLTGLQQQHGKHLLLVDPHGVVRTKDRRFDSVSHLIGYHRDNQLPIISAGSELSLKQPVERQT</sequence>
<name>A0AAJ7SK78_PETMA</name>
<protein>
    <submittedName>
        <fullName evidence="5">SHC-transforming protein 1-like</fullName>
    </submittedName>
</protein>
<dbReference type="Proteomes" id="UP001318040">
    <property type="component" value="Unplaced"/>
</dbReference>
<keyword evidence="4" id="KW-1185">Reference proteome</keyword>
<accession>A0AAJ7SK78</accession>
<dbReference type="InterPro" id="IPR051235">
    <property type="entry name" value="CEP152/SHC-Transforming"/>
</dbReference>
<dbReference type="GO" id="GO:0005886">
    <property type="term" value="C:plasma membrane"/>
    <property type="evidence" value="ECO:0007669"/>
    <property type="project" value="TreeGrafter"/>
</dbReference>
<gene>
    <name evidence="5" type="primary">LOC116937808</name>
</gene>
<dbReference type="PANTHER" id="PTHR10337:SF11">
    <property type="entry name" value="DSHC PROTEIN"/>
    <property type="match status" value="1"/>
</dbReference>
<feature type="compositionally biased region" description="Pro residues" evidence="2">
    <location>
        <begin position="25"/>
        <end position="38"/>
    </location>
</feature>
<evidence type="ECO:0000256" key="2">
    <source>
        <dbReference type="SAM" id="MobiDB-lite"/>
    </source>
</evidence>
<evidence type="ECO:0000259" key="3">
    <source>
        <dbReference type="PROSITE" id="PS50001"/>
    </source>
</evidence>
<dbReference type="PROSITE" id="PS50001">
    <property type="entry name" value="SH2"/>
    <property type="match status" value="1"/>
</dbReference>
<dbReference type="RefSeq" id="XP_032800814.1">
    <property type="nucleotide sequence ID" value="XM_032944923.1"/>
</dbReference>
<dbReference type="PANTHER" id="PTHR10337">
    <property type="entry name" value="SHC TRANSFORMING PROTEIN"/>
    <property type="match status" value="1"/>
</dbReference>
<reference evidence="5" key="1">
    <citation type="submission" date="2025-08" db="UniProtKB">
        <authorList>
            <consortium name="RefSeq"/>
        </authorList>
    </citation>
    <scope>IDENTIFICATION</scope>
    <source>
        <tissue evidence="5">Sperm</tissue>
    </source>
</reference>
<feature type="domain" description="SH2" evidence="3">
    <location>
        <begin position="53"/>
        <end position="144"/>
    </location>
</feature>
<organism evidence="4 5">
    <name type="scientific">Petromyzon marinus</name>
    <name type="common">Sea lamprey</name>
    <dbReference type="NCBI Taxonomy" id="7757"/>
    <lineage>
        <taxon>Eukaryota</taxon>
        <taxon>Metazoa</taxon>
        <taxon>Chordata</taxon>
        <taxon>Craniata</taxon>
        <taxon>Vertebrata</taxon>
        <taxon>Cyclostomata</taxon>
        <taxon>Hyperoartia</taxon>
        <taxon>Petromyzontiformes</taxon>
        <taxon>Petromyzontidae</taxon>
        <taxon>Petromyzon</taxon>
    </lineage>
</organism>
<dbReference type="SMART" id="SM00252">
    <property type="entry name" value="SH2"/>
    <property type="match status" value="1"/>
</dbReference>
<proteinExistence type="predicted"/>
<evidence type="ECO:0000313" key="5">
    <source>
        <dbReference type="RefSeq" id="XP_032800814.1"/>
    </source>
</evidence>
<dbReference type="Pfam" id="PF00017">
    <property type="entry name" value="SH2"/>
    <property type="match status" value="1"/>
</dbReference>
<dbReference type="GO" id="GO:0030971">
    <property type="term" value="F:receptor tyrosine kinase binding"/>
    <property type="evidence" value="ECO:0007669"/>
    <property type="project" value="TreeGrafter"/>
</dbReference>
<feature type="region of interest" description="Disordered" evidence="2">
    <location>
        <begin position="1"/>
        <end position="50"/>
    </location>
</feature>
<dbReference type="InterPro" id="IPR035676">
    <property type="entry name" value="SHC_SH2"/>
</dbReference>
<evidence type="ECO:0000256" key="1">
    <source>
        <dbReference type="PROSITE-ProRule" id="PRU00191"/>
    </source>
</evidence>
<dbReference type="CDD" id="cd09925">
    <property type="entry name" value="SH2_SHC"/>
    <property type="match status" value="1"/>
</dbReference>
<dbReference type="InterPro" id="IPR036860">
    <property type="entry name" value="SH2_dom_sf"/>
</dbReference>
<dbReference type="FunFam" id="3.30.505.10:FF:000005">
    <property type="entry name" value="SHC-transforming protein 1 isoform 3"/>
    <property type="match status" value="1"/>
</dbReference>
<dbReference type="PRINTS" id="PR00401">
    <property type="entry name" value="SH2DOMAIN"/>
</dbReference>
<dbReference type="KEGG" id="pmrn:116937808"/>
<dbReference type="GO" id="GO:0007169">
    <property type="term" value="P:cell surface receptor protein tyrosine kinase signaling pathway"/>
    <property type="evidence" value="ECO:0007669"/>
    <property type="project" value="TreeGrafter"/>
</dbReference>
<dbReference type="AlphaFoldDB" id="A0AAJ7SK78"/>